<dbReference type="SUPFAM" id="SSF141488">
    <property type="entry name" value="YdhA-like"/>
    <property type="match status" value="1"/>
</dbReference>
<proteinExistence type="predicted"/>
<evidence type="ECO:0000313" key="7">
    <source>
        <dbReference type="EMBL" id="OGG84788.1"/>
    </source>
</evidence>
<protein>
    <recommendedName>
        <fullName evidence="9">DUF306 domain-containing protein</fullName>
    </recommendedName>
</protein>
<evidence type="ECO:0008006" key="9">
    <source>
        <dbReference type="Google" id="ProtNLM"/>
    </source>
</evidence>
<dbReference type="PANTHER" id="PTHR35535:SF2">
    <property type="entry name" value="DUF306 DOMAIN-CONTAINING PROTEIN"/>
    <property type="match status" value="1"/>
</dbReference>
<dbReference type="Proteomes" id="UP000177325">
    <property type="component" value="Unassembled WGS sequence"/>
</dbReference>
<dbReference type="EMBL" id="MFMM01000001">
    <property type="protein sequence ID" value="OGG84788.1"/>
    <property type="molecule type" value="Genomic_DNA"/>
</dbReference>
<evidence type="ECO:0000256" key="4">
    <source>
        <dbReference type="ARBA" id="ARBA00023288"/>
    </source>
</evidence>
<reference evidence="7 8" key="1">
    <citation type="journal article" date="2016" name="Nat. Commun.">
        <title>Thousands of microbial genomes shed light on interconnected biogeochemical processes in an aquifer system.</title>
        <authorList>
            <person name="Anantharaman K."/>
            <person name="Brown C.T."/>
            <person name="Hug L.A."/>
            <person name="Sharon I."/>
            <person name="Castelle C.J."/>
            <person name="Probst A.J."/>
            <person name="Thomas B.C."/>
            <person name="Singh A."/>
            <person name="Wilkins M.J."/>
            <person name="Karaoz U."/>
            <person name="Brodie E.L."/>
            <person name="Williams K.H."/>
            <person name="Hubbard S.S."/>
            <person name="Banfield J.F."/>
        </authorList>
    </citation>
    <scope>NUCLEOTIDE SEQUENCE [LARGE SCALE GENOMIC DNA]</scope>
</reference>
<keyword evidence="4" id="KW-0449">Lipoprotein</keyword>
<evidence type="ECO:0000259" key="6">
    <source>
        <dbReference type="Pfam" id="PF09864"/>
    </source>
</evidence>
<keyword evidence="1" id="KW-0732">Signal</keyword>
<feature type="domain" description="DUF306" evidence="5">
    <location>
        <begin position="138"/>
        <end position="236"/>
    </location>
</feature>
<dbReference type="InterPro" id="IPR018660">
    <property type="entry name" value="MliC"/>
</dbReference>
<dbReference type="Gene3D" id="2.40.128.200">
    <property type="match status" value="1"/>
</dbReference>
<gene>
    <name evidence="7" type="ORF">A3G90_01750</name>
</gene>
<dbReference type="InterPro" id="IPR005184">
    <property type="entry name" value="DUF306_Meta_HslJ"/>
</dbReference>
<dbReference type="InterPro" id="IPR053147">
    <property type="entry name" value="Hsp_HslJ-like"/>
</dbReference>
<dbReference type="InterPro" id="IPR038670">
    <property type="entry name" value="HslJ-like_sf"/>
</dbReference>
<comment type="caution">
    <text evidence="7">The sequence shown here is derived from an EMBL/GenBank/DDBJ whole genome shotgun (WGS) entry which is preliminary data.</text>
</comment>
<accession>A0A1F6FG05</accession>
<dbReference type="InterPro" id="IPR036328">
    <property type="entry name" value="MliC_sf"/>
</dbReference>
<organism evidence="7 8">
    <name type="scientific">Candidatus Kaiserbacteria bacterium RIFCSPLOWO2_12_FULL_45_26</name>
    <dbReference type="NCBI Taxonomy" id="1798525"/>
    <lineage>
        <taxon>Bacteria</taxon>
        <taxon>Candidatus Kaiseribacteriota</taxon>
    </lineage>
</organism>
<evidence type="ECO:0000256" key="2">
    <source>
        <dbReference type="ARBA" id="ARBA00023136"/>
    </source>
</evidence>
<evidence type="ECO:0000313" key="8">
    <source>
        <dbReference type="Proteomes" id="UP000177325"/>
    </source>
</evidence>
<dbReference type="Pfam" id="PF09864">
    <property type="entry name" value="MliC"/>
    <property type="match status" value="1"/>
</dbReference>
<evidence type="ECO:0000256" key="3">
    <source>
        <dbReference type="ARBA" id="ARBA00023139"/>
    </source>
</evidence>
<dbReference type="PANTHER" id="PTHR35535">
    <property type="entry name" value="HEAT SHOCK PROTEIN HSLJ"/>
    <property type="match status" value="1"/>
</dbReference>
<keyword evidence="2" id="KW-0472">Membrane</keyword>
<keyword evidence="3" id="KW-0564">Palmitate</keyword>
<dbReference type="AlphaFoldDB" id="A0A1F6FG05"/>
<dbReference type="STRING" id="1798525.A3G90_01750"/>
<evidence type="ECO:0000256" key="1">
    <source>
        <dbReference type="ARBA" id="ARBA00022729"/>
    </source>
</evidence>
<dbReference type="Gene3D" id="2.40.128.270">
    <property type="match status" value="1"/>
</dbReference>
<evidence type="ECO:0000259" key="5">
    <source>
        <dbReference type="Pfam" id="PF03724"/>
    </source>
</evidence>
<sequence length="249" mass="26819">MNKTIIFASIGAVALLGVLFVLQNTPTDSETPKSAIENAQVASEAVLFISPHTNETVSVVFGDGSAKFSNDTYKDVLVPQAEAASGSRYVNEELGLMLWNKGAELVVYEDDIVIFEGQTEDSMGNPNPGAIDVLASALQANSWVWKETRMTDGTVIKPKEVESFTLTFDGKGNVIGQTDCNGFGGNYTVTDDVLAMGPFMMTMMYCDGSQEMEFQAMLDEPVTFMFTDAGELVLTLPQSSGSVIFTPVL</sequence>
<dbReference type="Pfam" id="PF03724">
    <property type="entry name" value="META"/>
    <property type="match status" value="1"/>
</dbReference>
<name>A0A1F6FG05_9BACT</name>
<feature type="domain" description="C-type lysozyme inhibitor" evidence="6">
    <location>
        <begin position="54"/>
        <end position="111"/>
    </location>
</feature>